<accession>A0A9W7ZQ14</accession>
<evidence type="ECO:0000256" key="4">
    <source>
        <dbReference type="ARBA" id="ARBA00023136"/>
    </source>
</evidence>
<dbReference type="PANTHER" id="PTHR23112:SF0">
    <property type="entry name" value="TRANSMEMBRANE PROTEIN 116"/>
    <property type="match status" value="1"/>
</dbReference>
<evidence type="ECO:0000313" key="7">
    <source>
        <dbReference type="EMBL" id="KAJ1914181.1"/>
    </source>
</evidence>
<evidence type="ECO:0000256" key="2">
    <source>
        <dbReference type="ARBA" id="ARBA00022692"/>
    </source>
</evidence>
<sequence>MQTVYQNQATGTEPKITVTFTAEVAPEQSAVIVTYFDSTGFGDAVPVYMAFHCISILASLVVLAIVLTMLFVNPKVAKRPSMRLSACIAAMDIGISGIYLARFAYPFMAEQPKASLYVMTWLTYAFQLVSTLLTTCIAFHLMLTVLMRKQTLAGRTNCYYELVCFTFGLAVPTASFKLFRNPIWDSYNIGMQYLITDVAGSSMSPNVRSLVCAYLWEFICIGYCVVVCTLLAFKLFPVLESMRGVELTMPEGDDDDRTGGGDSEGTMIGSGTCGNDSFKPKNPKKRTWINGFRFTLSNGMSNNHSNGDVYHHNHYDFGNNTDLTMKGVGVGIAPHDYARINGSELSHVGNNNNQPPATPYSIAVPPPHNSTSSAPQRNIISYASAKQRKQIRRTIQRILLYPIEMIVFRIPTILFIMTPVDYKFGYAVHALMSIHGIFNFVVFLFNPSLDDFWPWVRYNLFGKNTKVRPGYYYR</sequence>
<dbReference type="EMBL" id="JANBPU010000213">
    <property type="protein sequence ID" value="KAJ1914181.1"/>
    <property type="molecule type" value="Genomic_DNA"/>
</dbReference>
<comment type="subcellular location">
    <subcellularLocation>
        <location evidence="1">Membrane</location>
        <topology evidence="1">Multi-pass membrane protein</topology>
    </subcellularLocation>
</comment>
<dbReference type="OrthoDB" id="3251871at2759"/>
<keyword evidence="4 6" id="KW-0472">Membrane</keyword>
<dbReference type="PANTHER" id="PTHR23112">
    <property type="entry name" value="G PROTEIN-COUPLED RECEPTOR 157-RELATED"/>
    <property type="match status" value="1"/>
</dbReference>
<evidence type="ECO:0000256" key="1">
    <source>
        <dbReference type="ARBA" id="ARBA00004141"/>
    </source>
</evidence>
<evidence type="ECO:0000256" key="3">
    <source>
        <dbReference type="ARBA" id="ARBA00022989"/>
    </source>
</evidence>
<dbReference type="GO" id="GO:0004930">
    <property type="term" value="F:G protein-coupled receptor activity"/>
    <property type="evidence" value="ECO:0007669"/>
    <property type="project" value="TreeGrafter"/>
</dbReference>
<name>A0A9W7ZQ14_9FUNG</name>
<feature type="transmembrane region" description="Helical" evidence="6">
    <location>
        <begin position="424"/>
        <end position="445"/>
    </location>
</feature>
<dbReference type="SUPFAM" id="SSF81321">
    <property type="entry name" value="Family A G protein-coupled receptor-like"/>
    <property type="match status" value="1"/>
</dbReference>
<dbReference type="GO" id="GO:0005886">
    <property type="term" value="C:plasma membrane"/>
    <property type="evidence" value="ECO:0007669"/>
    <property type="project" value="TreeGrafter"/>
</dbReference>
<feature type="transmembrane region" description="Helical" evidence="6">
    <location>
        <begin position="213"/>
        <end position="233"/>
    </location>
</feature>
<keyword evidence="8" id="KW-1185">Reference proteome</keyword>
<dbReference type="GO" id="GO:0007189">
    <property type="term" value="P:adenylate cyclase-activating G protein-coupled receptor signaling pathway"/>
    <property type="evidence" value="ECO:0007669"/>
    <property type="project" value="TreeGrafter"/>
</dbReference>
<evidence type="ECO:0000313" key="8">
    <source>
        <dbReference type="Proteomes" id="UP001150538"/>
    </source>
</evidence>
<dbReference type="AlphaFoldDB" id="A0A9W7ZQ14"/>
<evidence type="ECO:0000256" key="6">
    <source>
        <dbReference type="SAM" id="Phobius"/>
    </source>
</evidence>
<feature type="region of interest" description="Disordered" evidence="5">
    <location>
        <begin position="249"/>
        <end position="282"/>
    </location>
</feature>
<protein>
    <recommendedName>
        <fullName evidence="9">G protein-coupled receptor</fullName>
    </recommendedName>
</protein>
<keyword evidence="3 6" id="KW-1133">Transmembrane helix</keyword>
<keyword evidence="2 6" id="KW-0812">Transmembrane</keyword>
<reference evidence="7" key="1">
    <citation type="submission" date="2022-07" db="EMBL/GenBank/DDBJ databases">
        <title>Phylogenomic reconstructions and comparative analyses of Kickxellomycotina fungi.</title>
        <authorList>
            <person name="Reynolds N.K."/>
            <person name="Stajich J.E."/>
            <person name="Barry K."/>
            <person name="Grigoriev I.V."/>
            <person name="Crous P."/>
            <person name="Smith M.E."/>
        </authorList>
    </citation>
    <scope>NUCLEOTIDE SEQUENCE</scope>
    <source>
        <strain evidence="7">NBRC 100468</strain>
    </source>
</reference>
<feature type="transmembrane region" description="Helical" evidence="6">
    <location>
        <begin position="84"/>
        <end position="105"/>
    </location>
</feature>
<gene>
    <name evidence="7" type="ORF">H4219_004900</name>
</gene>
<dbReference type="Proteomes" id="UP001150538">
    <property type="component" value="Unassembled WGS sequence"/>
</dbReference>
<proteinExistence type="predicted"/>
<organism evidence="7 8">
    <name type="scientific">Mycoemilia scoparia</name>
    <dbReference type="NCBI Taxonomy" id="417184"/>
    <lineage>
        <taxon>Eukaryota</taxon>
        <taxon>Fungi</taxon>
        <taxon>Fungi incertae sedis</taxon>
        <taxon>Zoopagomycota</taxon>
        <taxon>Kickxellomycotina</taxon>
        <taxon>Kickxellomycetes</taxon>
        <taxon>Kickxellales</taxon>
        <taxon>Kickxellaceae</taxon>
        <taxon>Mycoemilia</taxon>
    </lineage>
</organism>
<feature type="transmembrane region" description="Helical" evidence="6">
    <location>
        <begin position="47"/>
        <end position="72"/>
    </location>
</feature>
<feature type="transmembrane region" description="Helical" evidence="6">
    <location>
        <begin position="158"/>
        <end position="179"/>
    </location>
</feature>
<evidence type="ECO:0000256" key="5">
    <source>
        <dbReference type="SAM" id="MobiDB-lite"/>
    </source>
</evidence>
<evidence type="ECO:0008006" key="9">
    <source>
        <dbReference type="Google" id="ProtNLM"/>
    </source>
</evidence>
<feature type="transmembrane region" description="Helical" evidence="6">
    <location>
        <begin position="125"/>
        <end position="146"/>
    </location>
</feature>
<feature type="transmembrane region" description="Helical" evidence="6">
    <location>
        <begin position="398"/>
        <end position="418"/>
    </location>
</feature>
<comment type="caution">
    <text evidence="7">The sequence shown here is derived from an EMBL/GenBank/DDBJ whole genome shotgun (WGS) entry which is preliminary data.</text>
</comment>